<name>A0A072N1V7_9GAMM</name>
<sequence length="37" mass="4169">MDACPDTPISNSGIPEWRGCNVRRILTISDIEGRFTF</sequence>
<dbReference type="STRING" id="1137280.D777_01865"/>
<evidence type="ECO:0000313" key="1">
    <source>
        <dbReference type="EMBL" id="KEF31516.1"/>
    </source>
</evidence>
<dbReference type="Proteomes" id="UP000035057">
    <property type="component" value="Unassembled WGS sequence"/>
</dbReference>
<keyword evidence="2" id="KW-1185">Reference proteome</keyword>
<protein>
    <submittedName>
        <fullName evidence="1">Uncharacterized protein</fullName>
    </submittedName>
</protein>
<evidence type="ECO:0000313" key="2">
    <source>
        <dbReference type="Proteomes" id="UP000035057"/>
    </source>
</evidence>
<gene>
    <name evidence="1" type="ORF">D777_01865</name>
</gene>
<accession>A0A072N1V7</accession>
<dbReference type="AlphaFoldDB" id="A0A072N1V7"/>
<comment type="caution">
    <text evidence="1">The sequence shown here is derived from an EMBL/GenBank/DDBJ whole genome shotgun (WGS) entry which is preliminary data.</text>
</comment>
<proteinExistence type="predicted"/>
<dbReference type="PATRIC" id="fig|1137280.3.peg.1681"/>
<organism evidence="1 2">
    <name type="scientific">Marinobacter nitratireducens</name>
    <dbReference type="NCBI Taxonomy" id="1137280"/>
    <lineage>
        <taxon>Bacteria</taxon>
        <taxon>Pseudomonadati</taxon>
        <taxon>Pseudomonadota</taxon>
        <taxon>Gammaproteobacteria</taxon>
        <taxon>Pseudomonadales</taxon>
        <taxon>Marinobacteraceae</taxon>
        <taxon>Marinobacter</taxon>
    </lineage>
</organism>
<dbReference type="EMBL" id="ANIE01000005">
    <property type="protein sequence ID" value="KEF31516.1"/>
    <property type="molecule type" value="Genomic_DNA"/>
</dbReference>
<reference evidence="1 2" key="1">
    <citation type="submission" date="2012-12" db="EMBL/GenBank/DDBJ databases">
        <title>Genome assembly of Marinobacter sp. AK21.</title>
        <authorList>
            <person name="Khatri I."/>
            <person name="Kumar R."/>
            <person name="Vaidya B."/>
            <person name="Subramanian S."/>
            <person name="Pinnaka A."/>
        </authorList>
    </citation>
    <scope>NUCLEOTIDE SEQUENCE [LARGE SCALE GENOMIC DNA]</scope>
    <source>
        <strain evidence="1 2">AK21</strain>
    </source>
</reference>